<comment type="subcellular location">
    <subcellularLocation>
        <location evidence="1">Cell membrane</location>
        <topology evidence="1">Single-pass membrane protein</topology>
    </subcellularLocation>
</comment>
<comment type="catalytic activity">
    <reaction evidence="19">
        <text>L-threonyl-[protein] + ATP = O-phospho-L-threonyl-[protein] + ADP + H(+)</text>
        <dbReference type="Rhea" id="RHEA:46608"/>
        <dbReference type="Rhea" id="RHEA-COMP:11060"/>
        <dbReference type="Rhea" id="RHEA-COMP:11605"/>
        <dbReference type="ChEBI" id="CHEBI:15378"/>
        <dbReference type="ChEBI" id="CHEBI:30013"/>
        <dbReference type="ChEBI" id="CHEBI:30616"/>
        <dbReference type="ChEBI" id="CHEBI:61977"/>
        <dbReference type="ChEBI" id="CHEBI:456216"/>
        <dbReference type="EC" id="2.7.11.1"/>
    </reaction>
</comment>
<dbReference type="InterPro" id="IPR051809">
    <property type="entry name" value="Plant_receptor-like_S/T_kinase"/>
</dbReference>
<dbReference type="Gene3D" id="3.30.200.20">
    <property type="entry name" value="Phosphorylase Kinase, domain 1"/>
    <property type="match status" value="1"/>
</dbReference>
<keyword evidence="4" id="KW-1003">Cell membrane</keyword>
<dbReference type="InterPro" id="IPR011009">
    <property type="entry name" value="Kinase-like_dom_sf"/>
</dbReference>
<feature type="binding site" evidence="21">
    <location>
        <position position="308"/>
    </location>
    <ligand>
        <name>ATP</name>
        <dbReference type="ChEBI" id="CHEBI:30616"/>
    </ligand>
</feature>
<dbReference type="FunFam" id="3.80.10.10:FF:000111">
    <property type="entry name" value="LRR receptor-like serine/threonine-protein kinase ERECTA"/>
    <property type="match status" value="1"/>
</dbReference>
<dbReference type="PANTHER" id="PTHR27008">
    <property type="entry name" value="OS04G0122200 PROTEIN"/>
    <property type="match status" value="1"/>
</dbReference>
<evidence type="ECO:0000256" key="20">
    <source>
        <dbReference type="ARBA" id="ARBA00048679"/>
    </source>
</evidence>
<dbReference type="InterPro" id="IPR008271">
    <property type="entry name" value="Ser/Thr_kinase_AS"/>
</dbReference>
<dbReference type="SUPFAM" id="SSF56112">
    <property type="entry name" value="Protein kinase-like (PK-like)"/>
    <property type="match status" value="1"/>
</dbReference>
<keyword evidence="7" id="KW-0433">Leucine-rich repeat</keyword>
<accession>A0AAF0Q3Q5</accession>
<dbReference type="GO" id="GO:0005524">
    <property type="term" value="F:ATP binding"/>
    <property type="evidence" value="ECO:0007669"/>
    <property type="project" value="UniProtKB-UniRule"/>
</dbReference>
<dbReference type="SUPFAM" id="SSF52058">
    <property type="entry name" value="L domain-like"/>
    <property type="match status" value="1"/>
</dbReference>
<dbReference type="InterPro" id="IPR017441">
    <property type="entry name" value="Protein_kinase_ATP_BS"/>
</dbReference>
<evidence type="ECO:0000256" key="11">
    <source>
        <dbReference type="ARBA" id="ARBA00022737"/>
    </source>
</evidence>
<keyword evidence="16 22" id="KW-0472">Membrane</keyword>
<evidence type="ECO:0000256" key="12">
    <source>
        <dbReference type="ARBA" id="ARBA00022741"/>
    </source>
</evidence>
<dbReference type="Proteomes" id="UP001234989">
    <property type="component" value="Chromosome 2"/>
</dbReference>
<evidence type="ECO:0000256" key="6">
    <source>
        <dbReference type="ARBA" id="ARBA00022553"/>
    </source>
</evidence>
<dbReference type="PRINTS" id="PR00019">
    <property type="entry name" value="LEURICHRPT"/>
</dbReference>
<evidence type="ECO:0000256" key="14">
    <source>
        <dbReference type="ARBA" id="ARBA00022840"/>
    </source>
</evidence>
<dbReference type="PROSITE" id="PS50011">
    <property type="entry name" value="PROTEIN_KINASE_DOM"/>
    <property type="match status" value="1"/>
</dbReference>
<name>A0AAF0Q3Q5_SOLVR</name>
<dbReference type="EC" id="2.7.11.1" evidence="3"/>
<evidence type="ECO:0000256" key="22">
    <source>
        <dbReference type="SAM" id="Phobius"/>
    </source>
</evidence>
<organism evidence="24 25">
    <name type="scientific">Solanum verrucosum</name>
    <dbReference type="NCBI Taxonomy" id="315347"/>
    <lineage>
        <taxon>Eukaryota</taxon>
        <taxon>Viridiplantae</taxon>
        <taxon>Streptophyta</taxon>
        <taxon>Embryophyta</taxon>
        <taxon>Tracheophyta</taxon>
        <taxon>Spermatophyta</taxon>
        <taxon>Magnoliopsida</taxon>
        <taxon>eudicotyledons</taxon>
        <taxon>Gunneridae</taxon>
        <taxon>Pentapetalae</taxon>
        <taxon>asterids</taxon>
        <taxon>lamiids</taxon>
        <taxon>Solanales</taxon>
        <taxon>Solanaceae</taxon>
        <taxon>Solanoideae</taxon>
        <taxon>Solaneae</taxon>
        <taxon>Solanum</taxon>
    </lineage>
</organism>
<dbReference type="GO" id="GO:0005886">
    <property type="term" value="C:plasma membrane"/>
    <property type="evidence" value="ECO:0007669"/>
    <property type="project" value="UniProtKB-SubCell"/>
</dbReference>
<dbReference type="FunFam" id="3.80.10.10:FF:000041">
    <property type="entry name" value="LRR receptor-like serine/threonine-protein kinase ERECTA"/>
    <property type="match status" value="1"/>
</dbReference>
<keyword evidence="10" id="KW-0732">Signal</keyword>
<evidence type="ECO:0000256" key="5">
    <source>
        <dbReference type="ARBA" id="ARBA00022527"/>
    </source>
</evidence>
<dbReference type="PROSITE" id="PS00107">
    <property type="entry name" value="PROTEIN_KINASE_ATP"/>
    <property type="match status" value="1"/>
</dbReference>
<reference evidence="24" key="1">
    <citation type="submission" date="2023-08" db="EMBL/GenBank/DDBJ databases">
        <title>A de novo genome assembly of Solanum verrucosum Schlechtendal, a Mexican diploid species geographically isolated from the other diploid A-genome species in potato relatives.</title>
        <authorList>
            <person name="Hosaka K."/>
        </authorList>
    </citation>
    <scope>NUCLEOTIDE SEQUENCE</scope>
    <source>
        <tissue evidence="24">Young leaves</tissue>
    </source>
</reference>
<keyword evidence="5" id="KW-0723">Serine/threonine-protein kinase</keyword>
<evidence type="ECO:0000256" key="17">
    <source>
        <dbReference type="ARBA" id="ARBA00023170"/>
    </source>
</evidence>
<evidence type="ECO:0000256" key="15">
    <source>
        <dbReference type="ARBA" id="ARBA00022989"/>
    </source>
</evidence>
<feature type="transmembrane region" description="Helical" evidence="22">
    <location>
        <begin position="218"/>
        <end position="244"/>
    </location>
</feature>
<comment type="similarity">
    <text evidence="2">Belongs to the RLP family.</text>
</comment>
<evidence type="ECO:0000256" key="10">
    <source>
        <dbReference type="ARBA" id="ARBA00022729"/>
    </source>
</evidence>
<dbReference type="Gene3D" id="3.80.10.10">
    <property type="entry name" value="Ribonuclease Inhibitor"/>
    <property type="match status" value="1"/>
</dbReference>
<sequence>MISGPIPEELCNLKKLGFLSLGNNELCCSIPACLGNITSLRYIYLGSNKLTFSIPPSLWNLNDLLHLDVSSNSLKSSLPPEIGNLKVTTLLNISKNQISGSIPSTIGGMQNMAELSFAENRLEGPIPESMGNMIALESLDLSHNKLSGGIPKSLVALSHLNYLNVSNNRLSGEIPIGGPFVNFSYDSFLSNEALCGAARLQIPACRSNSPSRKRKKKVLLIVLILLVASSVIMLSVMLTIFLVIRSRKRKTNIATHQADASPATVHGRVSYHDLQQATDRFGTSNLLGSGSYGSVYKATFESTIVAVKVFNLQTEGAFKSFDTECEVLHNLRHRNLTKVINSCSSIDFKALVLEYMPKGSLDDWLHSETCSLDIMKRVDIMIDVGSALDYLHQGYFVPVVHCDLKPSNVLLDEDMVAHVSDFGLAKLLGVGESIVQTKTLATIGYMAPEFGLEGLVSTRCDIYSYGVMLMETFTRKKPTDGMFAENLSLREWIRQSWPRGMDEIIDPELMIPGEKNKTGKVQCLSSIMELALRCTADLPEERMNIKHVLAQLKNIRTMLENVINH</sequence>
<dbReference type="GO" id="GO:0004674">
    <property type="term" value="F:protein serine/threonine kinase activity"/>
    <property type="evidence" value="ECO:0007669"/>
    <property type="project" value="UniProtKB-KW"/>
</dbReference>
<dbReference type="AlphaFoldDB" id="A0AAF0Q3Q5"/>
<evidence type="ECO:0000256" key="4">
    <source>
        <dbReference type="ARBA" id="ARBA00022475"/>
    </source>
</evidence>
<evidence type="ECO:0000256" key="1">
    <source>
        <dbReference type="ARBA" id="ARBA00004162"/>
    </source>
</evidence>
<proteinExistence type="inferred from homology"/>
<dbReference type="Gene3D" id="1.10.510.10">
    <property type="entry name" value="Transferase(Phosphotransferase) domain 1"/>
    <property type="match status" value="1"/>
</dbReference>
<keyword evidence="12 21" id="KW-0547">Nucleotide-binding</keyword>
<dbReference type="InterPro" id="IPR055414">
    <property type="entry name" value="LRR_R13L4/SHOC2-like"/>
</dbReference>
<evidence type="ECO:0000256" key="21">
    <source>
        <dbReference type="PROSITE-ProRule" id="PRU10141"/>
    </source>
</evidence>
<dbReference type="EMBL" id="CP133613">
    <property type="protein sequence ID" value="WMV15828.1"/>
    <property type="molecule type" value="Genomic_DNA"/>
</dbReference>
<keyword evidence="18" id="KW-0325">Glycoprotein</keyword>
<dbReference type="InterPro" id="IPR032675">
    <property type="entry name" value="LRR_dom_sf"/>
</dbReference>
<evidence type="ECO:0000256" key="18">
    <source>
        <dbReference type="ARBA" id="ARBA00023180"/>
    </source>
</evidence>
<dbReference type="SMART" id="SM00220">
    <property type="entry name" value="S_TKc"/>
    <property type="match status" value="1"/>
</dbReference>
<keyword evidence="17" id="KW-0675">Receptor</keyword>
<evidence type="ECO:0000256" key="19">
    <source>
        <dbReference type="ARBA" id="ARBA00047899"/>
    </source>
</evidence>
<keyword evidence="25" id="KW-1185">Reference proteome</keyword>
<gene>
    <name evidence="24" type="ORF">MTR67_009213</name>
</gene>
<evidence type="ECO:0000256" key="16">
    <source>
        <dbReference type="ARBA" id="ARBA00023136"/>
    </source>
</evidence>
<evidence type="ECO:0000256" key="3">
    <source>
        <dbReference type="ARBA" id="ARBA00012513"/>
    </source>
</evidence>
<evidence type="ECO:0000256" key="9">
    <source>
        <dbReference type="ARBA" id="ARBA00022692"/>
    </source>
</evidence>
<keyword evidence="15 22" id="KW-1133">Transmembrane helix</keyword>
<keyword evidence="8" id="KW-0808">Transferase</keyword>
<comment type="catalytic activity">
    <reaction evidence="20">
        <text>L-seryl-[protein] + ATP = O-phospho-L-seryl-[protein] + ADP + H(+)</text>
        <dbReference type="Rhea" id="RHEA:17989"/>
        <dbReference type="Rhea" id="RHEA-COMP:9863"/>
        <dbReference type="Rhea" id="RHEA-COMP:11604"/>
        <dbReference type="ChEBI" id="CHEBI:15378"/>
        <dbReference type="ChEBI" id="CHEBI:29999"/>
        <dbReference type="ChEBI" id="CHEBI:30616"/>
        <dbReference type="ChEBI" id="CHEBI:83421"/>
        <dbReference type="ChEBI" id="CHEBI:456216"/>
        <dbReference type="EC" id="2.7.11.1"/>
    </reaction>
</comment>
<evidence type="ECO:0000256" key="13">
    <source>
        <dbReference type="ARBA" id="ARBA00022777"/>
    </source>
</evidence>
<dbReference type="Pfam" id="PF00069">
    <property type="entry name" value="Pkinase"/>
    <property type="match status" value="1"/>
</dbReference>
<dbReference type="PROSITE" id="PS00108">
    <property type="entry name" value="PROTEIN_KINASE_ST"/>
    <property type="match status" value="1"/>
</dbReference>
<keyword evidence="11" id="KW-0677">Repeat</keyword>
<evidence type="ECO:0000313" key="25">
    <source>
        <dbReference type="Proteomes" id="UP001234989"/>
    </source>
</evidence>
<keyword evidence="14 21" id="KW-0067">ATP-binding</keyword>
<dbReference type="InterPro" id="IPR000719">
    <property type="entry name" value="Prot_kinase_dom"/>
</dbReference>
<feature type="domain" description="Protein kinase" evidence="23">
    <location>
        <begin position="281"/>
        <end position="565"/>
    </location>
</feature>
<evidence type="ECO:0000256" key="8">
    <source>
        <dbReference type="ARBA" id="ARBA00022679"/>
    </source>
</evidence>
<evidence type="ECO:0000256" key="7">
    <source>
        <dbReference type="ARBA" id="ARBA00022614"/>
    </source>
</evidence>
<dbReference type="Pfam" id="PF23598">
    <property type="entry name" value="LRR_14"/>
    <property type="match status" value="1"/>
</dbReference>
<keyword evidence="13" id="KW-0418">Kinase</keyword>
<protein>
    <recommendedName>
        <fullName evidence="3">non-specific serine/threonine protein kinase</fullName>
        <ecNumber evidence="3">2.7.11.1</ecNumber>
    </recommendedName>
</protein>
<keyword evidence="6" id="KW-0597">Phosphoprotein</keyword>
<dbReference type="PANTHER" id="PTHR27008:SF585">
    <property type="entry name" value="PROTEIN KINASE DOMAIN-CONTAINING PROTEIN"/>
    <property type="match status" value="1"/>
</dbReference>
<evidence type="ECO:0000259" key="23">
    <source>
        <dbReference type="PROSITE" id="PS50011"/>
    </source>
</evidence>
<dbReference type="FunFam" id="1.10.510.10:FF:000358">
    <property type="entry name" value="Putative leucine-rich repeat receptor-like serine/threonine-protein kinase"/>
    <property type="match status" value="1"/>
</dbReference>
<evidence type="ECO:0000256" key="2">
    <source>
        <dbReference type="ARBA" id="ARBA00009592"/>
    </source>
</evidence>
<keyword evidence="9 22" id="KW-0812">Transmembrane</keyword>
<evidence type="ECO:0000313" key="24">
    <source>
        <dbReference type="EMBL" id="WMV15828.1"/>
    </source>
</evidence>
<dbReference type="FunFam" id="3.30.200.20:FF:000661">
    <property type="entry name" value="Serine-threonine protein kinase plant-type"/>
    <property type="match status" value="1"/>
</dbReference>